<feature type="transmembrane region" description="Helical" evidence="1">
    <location>
        <begin position="67"/>
        <end position="90"/>
    </location>
</feature>
<dbReference type="EMBL" id="JACRWG010000021">
    <property type="protein sequence ID" value="MBC6009855.1"/>
    <property type="molecule type" value="Genomic_DNA"/>
</dbReference>
<reference evidence="2 3" key="1">
    <citation type="submission" date="2020-08" db="EMBL/GenBank/DDBJ databases">
        <authorList>
            <person name="Liu C."/>
            <person name="Sun Q."/>
        </authorList>
    </citation>
    <scope>NUCLEOTIDE SEQUENCE [LARGE SCALE GENOMIC DNA]</scope>
    <source>
        <strain evidence="2 3">NSJ-22</strain>
    </source>
</reference>
<proteinExistence type="predicted"/>
<dbReference type="RefSeq" id="WP_187012212.1">
    <property type="nucleotide sequence ID" value="NZ_JACRWG010000021.1"/>
</dbReference>
<sequence>MKQHNTFTLKDFIIRAVIAYCVTLIIFCLFIFKVIPGCSLIQSKLVLFLLTVLSFGLIYFEKDERRNYLSIATNVFIPFGIYTTLAYMLLLPIPLGIVWVLLIGLDLVYVGFYFYKVKRRNYNSLLEKSQLVIGLASLLSLVIVLSFTLFGSSIIQSSTKITNNTDVYMRKYDEKSLESLHNWSKLTRKEKLNSLQTVCNNERDYLGISARIKVGAGSHLTHAYCQYNNKSKEITFDISQLDHASSTTLLEALLHSSYHAYEYALVESYDTMSSDYNKLFDYRVIATYKKEFSTKVTNKAKYYNQINESNARSYATDALQDYQNKLKK</sequence>
<keyword evidence="1" id="KW-0472">Membrane</keyword>
<evidence type="ECO:0000256" key="1">
    <source>
        <dbReference type="SAM" id="Phobius"/>
    </source>
</evidence>
<feature type="transmembrane region" description="Helical" evidence="1">
    <location>
        <begin position="12"/>
        <end position="35"/>
    </location>
</feature>
<evidence type="ECO:0000313" key="2">
    <source>
        <dbReference type="EMBL" id="MBC6009855.1"/>
    </source>
</evidence>
<feature type="transmembrane region" description="Helical" evidence="1">
    <location>
        <begin position="131"/>
        <end position="155"/>
    </location>
</feature>
<comment type="caution">
    <text evidence="2">The sequence shown here is derived from an EMBL/GenBank/DDBJ whole genome shotgun (WGS) entry which is preliminary data.</text>
</comment>
<feature type="transmembrane region" description="Helical" evidence="1">
    <location>
        <begin position="41"/>
        <end position="60"/>
    </location>
</feature>
<evidence type="ECO:0000313" key="3">
    <source>
        <dbReference type="Proteomes" id="UP000603474"/>
    </source>
</evidence>
<dbReference type="Proteomes" id="UP000603474">
    <property type="component" value="Unassembled WGS sequence"/>
</dbReference>
<accession>A0ABR7KAX3</accession>
<keyword evidence="1" id="KW-1133">Transmembrane helix</keyword>
<protein>
    <submittedName>
        <fullName evidence="2">Uncharacterized protein</fullName>
    </submittedName>
</protein>
<name>A0ABR7KAX3_9FIRM</name>
<keyword evidence="1" id="KW-0812">Transmembrane</keyword>
<feature type="transmembrane region" description="Helical" evidence="1">
    <location>
        <begin position="96"/>
        <end position="115"/>
    </location>
</feature>
<organism evidence="2 3">
    <name type="scientific">Catenibacterium faecis</name>
    <dbReference type="NCBI Taxonomy" id="2764323"/>
    <lineage>
        <taxon>Bacteria</taxon>
        <taxon>Bacillati</taxon>
        <taxon>Bacillota</taxon>
        <taxon>Erysipelotrichia</taxon>
        <taxon>Erysipelotrichales</taxon>
        <taxon>Coprobacillaceae</taxon>
        <taxon>Catenibacterium</taxon>
    </lineage>
</organism>
<keyword evidence="3" id="KW-1185">Reference proteome</keyword>
<gene>
    <name evidence="2" type="ORF">H8909_06305</name>
</gene>